<accession>A0A8X6S342</accession>
<evidence type="ECO:0000313" key="2">
    <source>
        <dbReference type="Proteomes" id="UP000887159"/>
    </source>
</evidence>
<dbReference type="EMBL" id="BMAU01021232">
    <property type="protein sequence ID" value="GFY02037.1"/>
    <property type="molecule type" value="Genomic_DNA"/>
</dbReference>
<dbReference type="Proteomes" id="UP000887159">
    <property type="component" value="Unassembled WGS sequence"/>
</dbReference>
<reference evidence="1" key="1">
    <citation type="submission" date="2020-08" db="EMBL/GenBank/DDBJ databases">
        <title>Multicomponent nature underlies the extraordinary mechanical properties of spider dragline silk.</title>
        <authorList>
            <person name="Kono N."/>
            <person name="Nakamura H."/>
            <person name="Mori M."/>
            <person name="Yoshida Y."/>
            <person name="Ohtoshi R."/>
            <person name="Malay A.D."/>
            <person name="Moran D.A.P."/>
            <person name="Tomita M."/>
            <person name="Numata K."/>
            <person name="Arakawa K."/>
        </authorList>
    </citation>
    <scope>NUCLEOTIDE SEQUENCE</scope>
</reference>
<gene>
    <name evidence="1" type="ORF">TNCV_5098981</name>
</gene>
<organism evidence="1 2">
    <name type="scientific">Trichonephila clavipes</name>
    <name type="common">Golden silk orbweaver</name>
    <name type="synonym">Nephila clavipes</name>
    <dbReference type="NCBI Taxonomy" id="2585209"/>
    <lineage>
        <taxon>Eukaryota</taxon>
        <taxon>Metazoa</taxon>
        <taxon>Ecdysozoa</taxon>
        <taxon>Arthropoda</taxon>
        <taxon>Chelicerata</taxon>
        <taxon>Arachnida</taxon>
        <taxon>Araneae</taxon>
        <taxon>Araneomorphae</taxon>
        <taxon>Entelegynae</taxon>
        <taxon>Araneoidea</taxon>
        <taxon>Nephilidae</taxon>
        <taxon>Trichonephila</taxon>
    </lineage>
</organism>
<sequence length="186" mass="21132">MSVLSQPAYFAHANVFHHEGKPVPIELSIATIPRDGSDPEVMCITVNHAGQPSNPKDVRFNCQENARLRLIHHPLPKSVPVEYLPFCVRGKFSQLARGNRGLMVVKGLKQQKMFQELGLYAMALENLPNFKDICDGTFPDPMHEGVHEEEDISYCTMVKSYQFAKYLQQFNKVHAEWSYKVSALTQ</sequence>
<keyword evidence="2" id="KW-1185">Reference proteome</keyword>
<dbReference type="AlphaFoldDB" id="A0A8X6S342"/>
<proteinExistence type="predicted"/>
<evidence type="ECO:0000313" key="1">
    <source>
        <dbReference type="EMBL" id="GFY02037.1"/>
    </source>
</evidence>
<comment type="caution">
    <text evidence="1">The sequence shown here is derived from an EMBL/GenBank/DDBJ whole genome shotgun (WGS) entry which is preliminary data.</text>
</comment>
<protein>
    <submittedName>
        <fullName evidence="1">Uncharacterized protein</fullName>
    </submittedName>
</protein>
<name>A0A8X6S342_TRICX</name>